<feature type="compositionally biased region" description="Acidic residues" evidence="1">
    <location>
        <begin position="131"/>
        <end position="148"/>
    </location>
</feature>
<evidence type="ECO:0000256" key="1">
    <source>
        <dbReference type="SAM" id="MobiDB-lite"/>
    </source>
</evidence>
<dbReference type="Pfam" id="PF04285">
    <property type="entry name" value="DUF444"/>
    <property type="match status" value="1"/>
</dbReference>
<dbReference type="InterPro" id="IPR036465">
    <property type="entry name" value="vWFA_dom_sf"/>
</dbReference>
<dbReference type="RefSeq" id="WP_282000896.1">
    <property type="nucleotide sequence ID" value="NZ_AP027151.1"/>
</dbReference>
<dbReference type="PANTHER" id="PTHR30510:SF2">
    <property type="entry name" value="UPF0229 PROTEIN YEAH"/>
    <property type="match status" value="1"/>
</dbReference>
<evidence type="ECO:0000313" key="3">
    <source>
        <dbReference type="Proteomes" id="UP001317705"/>
    </source>
</evidence>
<dbReference type="InterPro" id="IPR006698">
    <property type="entry name" value="UPF0229"/>
</dbReference>
<name>A0ABN6VXV1_9BACT</name>
<accession>A0ABN6VXV1</accession>
<proteinExistence type="predicted"/>
<reference evidence="2 3" key="1">
    <citation type="submission" date="2022-12" db="EMBL/GenBank/DDBJ databases">
        <title>Polyphasic characterization of Geotalea uranireducens NIT-SL11 newly isolated from a complex of sewage sludge and microbially reduced graphene oxide.</title>
        <authorList>
            <person name="Xie L."/>
            <person name="Yoshida N."/>
            <person name="Meng L."/>
        </authorList>
    </citation>
    <scope>NUCLEOTIDE SEQUENCE [LARGE SCALE GENOMIC DNA]</scope>
    <source>
        <strain evidence="2 3">NIT-SL11</strain>
    </source>
</reference>
<dbReference type="SUPFAM" id="SSF53300">
    <property type="entry name" value="vWA-like"/>
    <property type="match status" value="1"/>
</dbReference>
<dbReference type="NCBIfam" id="NF003712">
    <property type="entry name" value="PRK05325.2-4"/>
    <property type="match status" value="1"/>
</dbReference>
<dbReference type="EMBL" id="AP027151">
    <property type="protein sequence ID" value="BDV44807.1"/>
    <property type="molecule type" value="Genomic_DNA"/>
</dbReference>
<dbReference type="Proteomes" id="UP001317705">
    <property type="component" value="Chromosome"/>
</dbReference>
<protein>
    <recommendedName>
        <fullName evidence="4">DUF444 family protein</fullName>
    </recommendedName>
</protein>
<organism evidence="2 3">
    <name type="scientific">Geotalea uraniireducens</name>
    <dbReference type="NCBI Taxonomy" id="351604"/>
    <lineage>
        <taxon>Bacteria</taxon>
        <taxon>Pseudomonadati</taxon>
        <taxon>Thermodesulfobacteriota</taxon>
        <taxon>Desulfuromonadia</taxon>
        <taxon>Geobacterales</taxon>
        <taxon>Geobacteraceae</taxon>
        <taxon>Geotalea</taxon>
    </lineage>
</organism>
<dbReference type="PANTHER" id="PTHR30510">
    <property type="entry name" value="UPF0229 PROTEIN YEAH"/>
    <property type="match status" value="1"/>
</dbReference>
<sequence length="456" mass="51428">MDQKLLHLLNTLNEQDLSPEREARLRQELAEGRKHILPSPPLVAPRQPGIYDYADPAALQGIAAMQGSSATSMHSLDELLERDRLREEDGFPRKIRIGKLIKPTRGGKEKFVVVPTTVEEKFIHDRSPLPPEEEEPLGGAGDGEEGEVIGEQPVRPEQGGGSGTAGHGEGESHELESSAYDLGKILTERFQLPNLKEKGKKSSLSHYTYDLTDRNRGFGQILEKKQTLRRIIETNINLGTITDVADIDTTQLLIAPRDRIYRILSRELEYESQALVFFIRDYSGSMEGLATEVICSQHVLIYSWLLYQFARQVESRFVLHDNDAREVPDFYTYYNLRVAGGTRVAAALRLVNELVEQENLAKDYNIYVFYGTDGDDWDTNGEQTLPELRRMLGYSNRVGITIAEHNAYGSTGATEVERYLKRSGLLEEQPELLRLDIMGEDADEPRIIDGIKKLIS</sequence>
<feature type="region of interest" description="Disordered" evidence="1">
    <location>
        <begin position="122"/>
        <end position="177"/>
    </location>
</feature>
<evidence type="ECO:0008006" key="4">
    <source>
        <dbReference type="Google" id="ProtNLM"/>
    </source>
</evidence>
<gene>
    <name evidence="2" type="ORF">GURASL_37300</name>
</gene>
<evidence type="ECO:0000313" key="2">
    <source>
        <dbReference type="EMBL" id="BDV44807.1"/>
    </source>
</evidence>
<keyword evidence="3" id="KW-1185">Reference proteome</keyword>
<feature type="compositionally biased region" description="Gly residues" evidence="1">
    <location>
        <begin position="158"/>
        <end position="167"/>
    </location>
</feature>